<proteinExistence type="inferred from homology"/>
<dbReference type="GO" id="GO:0022857">
    <property type="term" value="F:transmembrane transporter activity"/>
    <property type="evidence" value="ECO:0007669"/>
    <property type="project" value="UniProtKB-ARBA"/>
</dbReference>
<dbReference type="PROSITE" id="PS50893">
    <property type="entry name" value="ABC_TRANSPORTER_2"/>
    <property type="match status" value="1"/>
</dbReference>
<dbReference type="CDD" id="cd03255">
    <property type="entry name" value="ABC_MJ0796_LolCDE_FtsE"/>
    <property type="match status" value="1"/>
</dbReference>
<dbReference type="Pfam" id="PF00005">
    <property type="entry name" value="ABC_tran"/>
    <property type="match status" value="1"/>
</dbReference>
<dbReference type="GO" id="GO:0006865">
    <property type="term" value="P:amino acid transport"/>
    <property type="evidence" value="ECO:0007669"/>
    <property type="project" value="UniProtKB-KW"/>
</dbReference>
<dbReference type="Gene3D" id="3.40.50.300">
    <property type="entry name" value="P-loop containing nucleotide triphosphate hydrolases"/>
    <property type="match status" value="1"/>
</dbReference>
<dbReference type="GO" id="GO:0005524">
    <property type="term" value="F:ATP binding"/>
    <property type="evidence" value="ECO:0007669"/>
    <property type="project" value="UniProtKB-KW"/>
</dbReference>
<dbReference type="PROSITE" id="PS00211">
    <property type="entry name" value="ABC_TRANSPORTER_1"/>
    <property type="match status" value="1"/>
</dbReference>
<dbReference type="InterPro" id="IPR003593">
    <property type="entry name" value="AAA+_ATPase"/>
</dbReference>
<name>A0A0R2AVX9_9LACO</name>
<dbReference type="AlphaFoldDB" id="A0A0R2AVX9"/>
<comment type="caution">
    <text evidence="7">The sequence shown here is derived from an EMBL/GenBank/DDBJ whole genome shotgun (WGS) entry which is preliminary data.</text>
</comment>
<evidence type="ECO:0000313" key="7">
    <source>
        <dbReference type="EMBL" id="KRM71023.1"/>
    </source>
</evidence>
<keyword evidence="3" id="KW-0547">Nucleotide-binding</keyword>
<dbReference type="PATRIC" id="fig|1423772.3.peg.1661"/>
<evidence type="ECO:0000256" key="2">
    <source>
        <dbReference type="ARBA" id="ARBA00022448"/>
    </source>
</evidence>
<comment type="similarity">
    <text evidence="1">Belongs to the ABC transporter superfamily.</text>
</comment>
<evidence type="ECO:0000256" key="3">
    <source>
        <dbReference type="ARBA" id="ARBA00022741"/>
    </source>
</evidence>
<accession>A0A0R2AVX9</accession>
<gene>
    <name evidence="7" type="ORF">FC48_GL001559</name>
</gene>
<evidence type="ECO:0000256" key="4">
    <source>
        <dbReference type="ARBA" id="ARBA00022840"/>
    </source>
</evidence>
<dbReference type="InterPro" id="IPR003439">
    <property type="entry name" value="ABC_transporter-like_ATP-bd"/>
</dbReference>
<evidence type="ECO:0000259" key="6">
    <source>
        <dbReference type="PROSITE" id="PS50893"/>
    </source>
</evidence>
<dbReference type="RefSeq" id="WP_056960225.1">
    <property type="nucleotide sequence ID" value="NZ_AYYN01000168.1"/>
</dbReference>
<keyword evidence="5" id="KW-0029">Amino-acid transport</keyword>
<dbReference type="SMART" id="SM00382">
    <property type="entry name" value="AAA"/>
    <property type="match status" value="1"/>
</dbReference>
<evidence type="ECO:0000313" key="8">
    <source>
        <dbReference type="Proteomes" id="UP000051612"/>
    </source>
</evidence>
<dbReference type="InterPro" id="IPR017871">
    <property type="entry name" value="ABC_transporter-like_CS"/>
</dbReference>
<dbReference type="SUPFAM" id="SSF52540">
    <property type="entry name" value="P-loop containing nucleoside triphosphate hydrolases"/>
    <property type="match status" value="1"/>
</dbReference>
<dbReference type="EMBL" id="AYYN01000168">
    <property type="protein sequence ID" value="KRM71023.1"/>
    <property type="molecule type" value="Genomic_DNA"/>
</dbReference>
<keyword evidence="4 7" id="KW-0067">ATP-binding</keyword>
<dbReference type="PANTHER" id="PTHR42798">
    <property type="entry name" value="LIPOPROTEIN-RELEASING SYSTEM ATP-BINDING PROTEIN LOLD"/>
    <property type="match status" value="1"/>
</dbReference>
<evidence type="ECO:0000256" key="5">
    <source>
        <dbReference type="ARBA" id="ARBA00022970"/>
    </source>
</evidence>
<reference evidence="7 8" key="1">
    <citation type="journal article" date="2015" name="Genome Announc.">
        <title>Expanding the biotechnology potential of lactobacilli through comparative genomics of 213 strains and associated genera.</title>
        <authorList>
            <person name="Sun Z."/>
            <person name="Harris H.M."/>
            <person name="McCann A."/>
            <person name="Guo C."/>
            <person name="Argimon S."/>
            <person name="Zhang W."/>
            <person name="Yang X."/>
            <person name="Jeffery I.B."/>
            <person name="Cooney J.C."/>
            <person name="Kagawa T.F."/>
            <person name="Liu W."/>
            <person name="Song Y."/>
            <person name="Salvetti E."/>
            <person name="Wrobel A."/>
            <person name="Rasinkangas P."/>
            <person name="Parkhill J."/>
            <person name="Rea M.C."/>
            <person name="O'Sullivan O."/>
            <person name="Ritari J."/>
            <person name="Douillard F.P."/>
            <person name="Paul Ross R."/>
            <person name="Yang R."/>
            <person name="Briner A.E."/>
            <person name="Felis G.E."/>
            <person name="de Vos W.M."/>
            <person name="Barrangou R."/>
            <person name="Klaenhammer T.R."/>
            <person name="Caufield P.W."/>
            <person name="Cui Y."/>
            <person name="Zhang H."/>
            <person name="O'Toole P.W."/>
        </authorList>
    </citation>
    <scope>NUCLEOTIDE SEQUENCE [LARGE SCALE GENOMIC DNA]</scope>
    <source>
        <strain evidence="7 8">DSM 20452</strain>
    </source>
</reference>
<organism evidence="7 8">
    <name type="scientific">Ligilactobacillus murinus DSM 20452 = NBRC 14221</name>
    <dbReference type="NCBI Taxonomy" id="1423772"/>
    <lineage>
        <taxon>Bacteria</taxon>
        <taxon>Bacillati</taxon>
        <taxon>Bacillota</taxon>
        <taxon>Bacilli</taxon>
        <taxon>Lactobacillales</taxon>
        <taxon>Lactobacillaceae</taxon>
        <taxon>Ligilactobacillus</taxon>
    </lineage>
</organism>
<dbReference type="PANTHER" id="PTHR42798:SF7">
    <property type="entry name" value="ALPHA-D-RIBOSE 1-METHYLPHOSPHONATE 5-TRIPHOSPHATE SYNTHASE SUBUNIT PHNL"/>
    <property type="match status" value="1"/>
</dbReference>
<protein>
    <submittedName>
        <fullName evidence="7">Abc transporter atp-binding protein</fullName>
    </submittedName>
</protein>
<dbReference type="FunFam" id="3.40.50.300:FF:000032">
    <property type="entry name" value="Export ABC transporter ATP-binding protein"/>
    <property type="match status" value="1"/>
</dbReference>
<dbReference type="GO" id="GO:0098796">
    <property type="term" value="C:membrane protein complex"/>
    <property type="evidence" value="ECO:0007669"/>
    <property type="project" value="UniProtKB-ARBA"/>
</dbReference>
<dbReference type="InterPro" id="IPR017911">
    <property type="entry name" value="MacB-like_ATP-bd"/>
</dbReference>
<evidence type="ECO:0000256" key="1">
    <source>
        <dbReference type="ARBA" id="ARBA00005417"/>
    </source>
</evidence>
<dbReference type="GO" id="GO:0016887">
    <property type="term" value="F:ATP hydrolysis activity"/>
    <property type="evidence" value="ECO:0007669"/>
    <property type="project" value="InterPro"/>
</dbReference>
<dbReference type="Proteomes" id="UP000051612">
    <property type="component" value="Unassembled WGS sequence"/>
</dbReference>
<keyword evidence="2" id="KW-0813">Transport</keyword>
<dbReference type="InterPro" id="IPR027417">
    <property type="entry name" value="P-loop_NTPase"/>
</dbReference>
<sequence length="246" mass="27213">MELLSVKDVSKSYAANVLALDNVGFSLKAGEFCAIMGTSGSGKTTLLNSIATLDAPSKGQILFEGVNVAKVSVDEATMFRRNNLGFIFQDYRLLSSLTAKQNITVALSLLKKTPSEIEKSVTELSQKFEIASVLDHYPHELSGGQKQRVAIIRALVKEPKLLIADEPTGALDSNSTKTIMQQLTYINQELHTTILMVTHDAYSASFAKNIYFLKDGQIYTTLKRDLTETKKDFQKKISDVILELER</sequence>
<feature type="domain" description="ABC transporter" evidence="6">
    <location>
        <begin position="4"/>
        <end position="240"/>
    </location>
</feature>